<feature type="region of interest" description="Disordered" evidence="1">
    <location>
        <begin position="1"/>
        <end position="25"/>
    </location>
</feature>
<gene>
    <name evidence="2" type="ORF">VaNZ11_014870</name>
</gene>
<reference evidence="2 3" key="1">
    <citation type="journal article" date="2023" name="IScience">
        <title>Expanded male sex-determining region conserved during the evolution of homothallism in the green alga Volvox.</title>
        <authorList>
            <person name="Yamamoto K."/>
            <person name="Matsuzaki R."/>
            <person name="Mahakham W."/>
            <person name="Heman W."/>
            <person name="Sekimoto H."/>
            <person name="Kawachi M."/>
            <person name="Minakuchi Y."/>
            <person name="Toyoda A."/>
            <person name="Nozaki H."/>
        </authorList>
    </citation>
    <scope>NUCLEOTIDE SEQUENCE [LARGE SCALE GENOMIC DNA]</scope>
    <source>
        <strain evidence="2 3">NIES-4468</strain>
    </source>
</reference>
<comment type="caution">
    <text evidence="2">The sequence shown here is derived from an EMBL/GenBank/DDBJ whole genome shotgun (WGS) entry which is preliminary data.</text>
</comment>
<dbReference type="Proteomes" id="UP001165090">
    <property type="component" value="Unassembled WGS sequence"/>
</dbReference>
<accession>A0ABQ5SKT0</accession>
<evidence type="ECO:0000313" key="3">
    <source>
        <dbReference type="Proteomes" id="UP001165090"/>
    </source>
</evidence>
<organism evidence="2 3">
    <name type="scientific">Volvox africanus</name>
    <dbReference type="NCBI Taxonomy" id="51714"/>
    <lineage>
        <taxon>Eukaryota</taxon>
        <taxon>Viridiplantae</taxon>
        <taxon>Chlorophyta</taxon>
        <taxon>core chlorophytes</taxon>
        <taxon>Chlorophyceae</taxon>
        <taxon>CS clade</taxon>
        <taxon>Chlamydomonadales</taxon>
        <taxon>Volvocaceae</taxon>
        <taxon>Volvox</taxon>
    </lineage>
</organism>
<dbReference type="EMBL" id="BSDZ01000089">
    <property type="protein sequence ID" value="GLI70093.1"/>
    <property type="molecule type" value="Genomic_DNA"/>
</dbReference>
<proteinExistence type="predicted"/>
<evidence type="ECO:0000313" key="2">
    <source>
        <dbReference type="EMBL" id="GLI70093.1"/>
    </source>
</evidence>
<keyword evidence="3" id="KW-1185">Reference proteome</keyword>
<evidence type="ECO:0000256" key="1">
    <source>
        <dbReference type="SAM" id="MobiDB-lite"/>
    </source>
</evidence>
<sequence>MCEARPTEPPGGPAAPAGDGPIHQPGETRVAVYAYDELAHGHYAHETGQGRRARLCETRSTSSCIPPLCLPRYSRSRCGGQEDVGEEVEEERCSAAWKALPRHGAVSHAEGALQARAADVGMGQQLQLPSRGPVRLLSFAIHGWQREHEQS</sequence>
<name>A0ABQ5SKT0_9CHLO</name>
<protein>
    <submittedName>
        <fullName evidence="2">Uncharacterized protein</fullName>
    </submittedName>
</protein>